<name>A0ABS1KZR2_9BACT</name>
<evidence type="ECO:0000256" key="6">
    <source>
        <dbReference type="ARBA" id="ARBA00022777"/>
    </source>
</evidence>
<evidence type="ECO:0000256" key="1">
    <source>
        <dbReference type="ARBA" id="ARBA00000085"/>
    </source>
</evidence>
<evidence type="ECO:0000313" key="10">
    <source>
        <dbReference type="EMBL" id="MBL0744157.1"/>
    </source>
</evidence>
<dbReference type="InterPro" id="IPR003660">
    <property type="entry name" value="HAMP_dom"/>
</dbReference>
<dbReference type="SUPFAM" id="SSF158472">
    <property type="entry name" value="HAMP domain-like"/>
    <property type="match status" value="1"/>
</dbReference>
<keyword evidence="4" id="KW-0597">Phosphoprotein</keyword>
<evidence type="ECO:0000259" key="9">
    <source>
        <dbReference type="PROSITE" id="PS50885"/>
    </source>
</evidence>
<dbReference type="PANTHER" id="PTHR42878">
    <property type="entry name" value="TWO-COMPONENT HISTIDINE KINASE"/>
    <property type="match status" value="1"/>
</dbReference>
<dbReference type="EC" id="2.7.13.3" evidence="3"/>
<dbReference type="InterPro" id="IPR036890">
    <property type="entry name" value="HATPase_C_sf"/>
</dbReference>
<evidence type="ECO:0000256" key="2">
    <source>
        <dbReference type="ARBA" id="ARBA00004370"/>
    </source>
</evidence>
<dbReference type="Gene3D" id="1.10.287.130">
    <property type="match status" value="1"/>
</dbReference>
<evidence type="ECO:0000259" key="8">
    <source>
        <dbReference type="PROSITE" id="PS50109"/>
    </source>
</evidence>
<dbReference type="SUPFAM" id="SSF55874">
    <property type="entry name" value="ATPase domain of HSP90 chaperone/DNA topoisomerase II/histidine kinase"/>
    <property type="match status" value="1"/>
</dbReference>
<feature type="transmembrane region" description="Helical" evidence="7">
    <location>
        <begin position="7"/>
        <end position="26"/>
    </location>
</feature>
<dbReference type="InterPro" id="IPR036097">
    <property type="entry name" value="HisK_dim/P_sf"/>
</dbReference>
<dbReference type="SMART" id="SM00388">
    <property type="entry name" value="HisKA"/>
    <property type="match status" value="1"/>
</dbReference>
<dbReference type="Gene3D" id="6.10.340.10">
    <property type="match status" value="1"/>
</dbReference>
<dbReference type="Gene3D" id="3.30.565.10">
    <property type="entry name" value="Histidine kinase-like ATPase, C-terminal domain"/>
    <property type="match status" value="1"/>
</dbReference>
<dbReference type="PROSITE" id="PS50109">
    <property type="entry name" value="HIS_KIN"/>
    <property type="match status" value="1"/>
</dbReference>
<keyword evidence="7" id="KW-0812">Transmembrane</keyword>
<evidence type="ECO:0000256" key="4">
    <source>
        <dbReference type="ARBA" id="ARBA00022553"/>
    </source>
</evidence>
<dbReference type="PRINTS" id="PR00344">
    <property type="entry name" value="BCTRLSENSOR"/>
</dbReference>
<dbReference type="CDD" id="cd00082">
    <property type="entry name" value="HisKA"/>
    <property type="match status" value="1"/>
</dbReference>
<dbReference type="RefSeq" id="WP_202013798.1">
    <property type="nucleotide sequence ID" value="NZ_JAERRB010000009.1"/>
</dbReference>
<keyword evidence="11" id="KW-1185">Reference proteome</keyword>
<dbReference type="PANTHER" id="PTHR42878:SF15">
    <property type="entry name" value="BACTERIOPHYTOCHROME"/>
    <property type="match status" value="1"/>
</dbReference>
<feature type="domain" description="Histidine kinase" evidence="8">
    <location>
        <begin position="281"/>
        <end position="492"/>
    </location>
</feature>
<dbReference type="CDD" id="cd06225">
    <property type="entry name" value="HAMP"/>
    <property type="match status" value="1"/>
</dbReference>
<proteinExistence type="predicted"/>
<dbReference type="Pfam" id="PF00512">
    <property type="entry name" value="HisKA"/>
    <property type="match status" value="1"/>
</dbReference>
<feature type="transmembrane region" description="Helical" evidence="7">
    <location>
        <begin position="193"/>
        <end position="216"/>
    </location>
</feature>
<keyword evidence="7" id="KW-0472">Membrane</keyword>
<dbReference type="EMBL" id="JAERRB010000009">
    <property type="protein sequence ID" value="MBL0744157.1"/>
    <property type="molecule type" value="Genomic_DNA"/>
</dbReference>
<dbReference type="SMART" id="SM00304">
    <property type="entry name" value="HAMP"/>
    <property type="match status" value="1"/>
</dbReference>
<dbReference type="InterPro" id="IPR003661">
    <property type="entry name" value="HisK_dim/P_dom"/>
</dbReference>
<keyword evidence="7" id="KW-1133">Transmembrane helix</keyword>
<gene>
    <name evidence="10" type="ORF">JI741_23195</name>
</gene>
<accession>A0ABS1KZR2</accession>
<keyword evidence="5" id="KW-0808">Transferase</keyword>
<dbReference type="Proteomes" id="UP000613030">
    <property type="component" value="Unassembled WGS sequence"/>
</dbReference>
<dbReference type="InterPro" id="IPR050351">
    <property type="entry name" value="BphY/WalK/GraS-like"/>
</dbReference>
<dbReference type="InterPro" id="IPR003594">
    <property type="entry name" value="HATPase_dom"/>
</dbReference>
<comment type="subcellular location">
    <subcellularLocation>
        <location evidence="2">Membrane</location>
    </subcellularLocation>
</comment>
<comment type="catalytic activity">
    <reaction evidence="1">
        <text>ATP + protein L-histidine = ADP + protein N-phospho-L-histidine.</text>
        <dbReference type="EC" id="2.7.13.3"/>
    </reaction>
</comment>
<feature type="domain" description="HAMP" evidence="9">
    <location>
        <begin position="214"/>
        <end position="266"/>
    </location>
</feature>
<dbReference type="InterPro" id="IPR004358">
    <property type="entry name" value="Sig_transdc_His_kin-like_C"/>
</dbReference>
<protein>
    <recommendedName>
        <fullName evidence="3">histidine kinase</fullName>
        <ecNumber evidence="3">2.7.13.3</ecNumber>
    </recommendedName>
</protein>
<dbReference type="InterPro" id="IPR005467">
    <property type="entry name" value="His_kinase_dom"/>
</dbReference>
<dbReference type="Pfam" id="PF05227">
    <property type="entry name" value="CHASE3"/>
    <property type="match status" value="1"/>
</dbReference>
<dbReference type="Pfam" id="PF02518">
    <property type="entry name" value="HATPase_c"/>
    <property type="match status" value="1"/>
</dbReference>
<evidence type="ECO:0000256" key="7">
    <source>
        <dbReference type="SAM" id="Phobius"/>
    </source>
</evidence>
<keyword evidence="6" id="KW-0418">Kinase</keyword>
<organism evidence="10 11">
    <name type="scientific">Chryseolinea lacunae</name>
    <dbReference type="NCBI Taxonomy" id="2801331"/>
    <lineage>
        <taxon>Bacteria</taxon>
        <taxon>Pseudomonadati</taxon>
        <taxon>Bacteroidota</taxon>
        <taxon>Cytophagia</taxon>
        <taxon>Cytophagales</taxon>
        <taxon>Fulvivirgaceae</taxon>
        <taxon>Chryseolinea</taxon>
    </lineage>
</organism>
<dbReference type="InterPro" id="IPR007891">
    <property type="entry name" value="CHASE3"/>
</dbReference>
<evidence type="ECO:0000256" key="5">
    <source>
        <dbReference type="ARBA" id="ARBA00022679"/>
    </source>
</evidence>
<dbReference type="SUPFAM" id="SSF47384">
    <property type="entry name" value="Homodimeric domain of signal transducing histidine kinase"/>
    <property type="match status" value="1"/>
</dbReference>
<sequence>MKIAHIILVSFFSILILFSITTFINYQQYGLVNENAERLERSTLIVRNSNRFQRNFLNMVSGLRGYLLTNETSFLQTYDSAVVENKHILSELTTLVPEGSDQKIILDDIRELQKYWVSEFATPLLEAKRNADISEKENQAFHKLYREKLLNKLEKDVQASLQRKFSDFTNYEYGHRISDRENLAHTVQNTKSISFYLTTISVILGTGIAIFIAHYISTRIVRMVKMANEIAGGNYAVYMQEKGNSELSQLTRALNNMASILGSHIAVLKRQKDEVDQFAHIVSHDLKAPLRGIDNVVTWIEEDHSFDLPPKVNEYLKVIKGRIVRAENLLKGILMYARAGREAPDREVVDVNEVLAEIRGDLGTYTGIALEIQKPMPTLFTQRVPLVQVFSNLIVNAFKYHDKKNGAVTISWREEGEYYHFFVSDNGPGIPELYHQKIFAIFQTLQERDTLESVGVGLAIVKKILDDRQLFVSVTSEPGKGATFSFTWPKHEEHETSNPHPAYRR</sequence>
<comment type="caution">
    <text evidence="10">The sequence shown here is derived from an EMBL/GenBank/DDBJ whole genome shotgun (WGS) entry which is preliminary data.</text>
</comment>
<evidence type="ECO:0000313" key="11">
    <source>
        <dbReference type="Proteomes" id="UP000613030"/>
    </source>
</evidence>
<reference evidence="10 11" key="1">
    <citation type="submission" date="2021-01" db="EMBL/GenBank/DDBJ databases">
        <title>Chryseolinea sp. Jin1 Genome sequencing and assembly.</title>
        <authorList>
            <person name="Kim I."/>
        </authorList>
    </citation>
    <scope>NUCLEOTIDE SEQUENCE [LARGE SCALE GENOMIC DNA]</scope>
    <source>
        <strain evidence="10 11">Jin1</strain>
    </source>
</reference>
<dbReference type="Pfam" id="PF00672">
    <property type="entry name" value="HAMP"/>
    <property type="match status" value="1"/>
</dbReference>
<dbReference type="SMART" id="SM00387">
    <property type="entry name" value="HATPase_c"/>
    <property type="match status" value="1"/>
</dbReference>
<dbReference type="PROSITE" id="PS50885">
    <property type="entry name" value="HAMP"/>
    <property type="match status" value="1"/>
</dbReference>
<evidence type="ECO:0000256" key="3">
    <source>
        <dbReference type="ARBA" id="ARBA00012438"/>
    </source>
</evidence>